<dbReference type="EMBL" id="JAZBJZ010000044">
    <property type="protein sequence ID" value="MEE3717542.1"/>
    <property type="molecule type" value="Genomic_DNA"/>
</dbReference>
<reference evidence="1" key="1">
    <citation type="submission" date="2024-01" db="EMBL/GenBank/DDBJ databases">
        <title>Bank of Algae and Cyanobacteria of the Azores (BACA) strain genomes.</title>
        <authorList>
            <person name="Luz R."/>
            <person name="Cordeiro R."/>
            <person name="Fonseca A."/>
            <person name="Goncalves V."/>
        </authorList>
    </citation>
    <scope>NUCLEOTIDE SEQUENCE</scope>
    <source>
        <strain evidence="1">BACA0141</strain>
    </source>
</reference>
<sequence length="77" mass="8637">MVAVVAVAVVAVAVVVVDRPEFLRIDVLGKLSRWQQIAKAQVLEKLSKVRSRLKLLSFHAKISHIEDGAQSRYEEKL</sequence>
<dbReference type="AlphaFoldDB" id="A0AAW9PWZ1"/>
<evidence type="ECO:0000313" key="1">
    <source>
        <dbReference type="EMBL" id="MEE3717542.1"/>
    </source>
</evidence>
<protein>
    <submittedName>
        <fullName evidence="1">Uncharacterized protein</fullName>
    </submittedName>
</protein>
<dbReference type="Proteomes" id="UP001333818">
    <property type="component" value="Unassembled WGS sequence"/>
</dbReference>
<proteinExistence type="predicted"/>
<organism evidence="1 2">
    <name type="scientific">Tumidithrix elongata BACA0141</name>
    <dbReference type="NCBI Taxonomy" id="2716417"/>
    <lineage>
        <taxon>Bacteria</taxon>
        <taxon>Bacillati</taxon>
        <taxon>Cyanobacteriota</taxon>
        <taxon>Cyanophyceae</taxon>
        <taxon>Pseudanabaenales</taxon>
        <taxon>Pseudanabaenaceae</taxon>
        <taxon>Tumidithrix</taxon>
        <taxon>Tumidithrix elongata</taxon>
    </lineage>
</organism>
<gene>
    <name evidence="1" type="ORF">V2H45_12330</name>
</gene>
<accession>A0AAW9PWZ1</accession>
<comment type="caution">
    <text evidence="1">The sequence shown here is derived from an EMBL/GenBank/DDBJ whole genome shotgun (WGS) entry which is preliminary data.</text>
</comment>
<evidence type="ECO:0000313" key="2">
    <source>
        <dbReference type="Proteomes" id="UP001333818"/>
    </source>
</evidence>
<keyword evidence="2" id="KW-1185">Reference proteome</keyword>
<name>A0AAW9PWZ1_9CYAN</name>